<dbReference type="OrthoDB" id="7226437at2"/>
<keyword evidence="3" id="KW-1185">Reference proteome</keyword>
<feature type="compositionally biased region" description="Polar residues" evidence="1">
    <location>
        <begin position="117"/>
        <end position="140"/>
    </location>
</feature>
<organism evidence="2 3">
    <name type="scientific">Mycobacterium aquaticum</name>
    <dbReference type="NCBI Taxonomy" id="1927124"/>
    <lineage>
        <taxon>Bacteria</taxon>
        <taxon>Bacillati</taxon>
        <taxon>Actinomycetota</taxon>
        <taxon>Actinomycetes</taxon>
        <taxon>Mycobacteriales</taxon>
        <taxon>Mycobacteriaceae</taxon>
        <taxon>Mycobacterium</taxon>
    </lineage>
</organism>
<evidence type="ECO:0000313" key="2">
    <source>
        <dbReference type="EMBL" id="ORA39361.1"/>
    </source>
</evidence>
<gene>
    <name evidence="2" type="ORF">BST13_03655</name>
</gene>
<comment type="caution">
    <text evidence="2">The sequence shown here is derived from an EMBL/GenBank/DDBJ whole genome shotgun (WGS) entry which is preliminary data.</text>
</comment>
<dbReference type="EMBL" id="MVHF01000002">
    <property type="protein sequence ID" value="ORA39361.1"/>
    <property type="molecule type" value="Genomic_DNA"/>
</dbReference>
<feature type="compositionally biased region" description="Polar residues" evidence="1">
    <location>
        <begin position="45"/>
        <end position="59"/>
    </location>
</feature>
<dbReference type="SUPFAM" id="SSF53474">
    <property type="entry name" value="alpha/beta-Hydrolases"/>
    <property type="match status" value="1"/>
</dbReference>
<reference evidence="2 3" key="1">
    <citation type="submission" date="2017-02" db="EMBL/GenBank/DDBJ databases">
        <title>The new phylogeny of genus Mycobacterium.</title>
        <authorList>
            <person name="Tortoli E."/>
            <person name="Trovato A."/>
            <person name="Cirillo D.M."/>
        </authorList>
    </citation>
    <scope>NUCLEOTIDE SEQUENCE [LARGE SCALE GENOMIC DNA]</scope>
    <source>
        <strain evidence="2 3">RW6</strain>
    </source>
</reference>
<evidence type="ECO:0000256" key="1">
    <source>
        <dbReference type="SAM" id="MobiDB-lite"/>
    </source>
</evidence>
<evidence type="ECO:0000313" key="3">
    <source>
        <dbReference type="Proteomes" id="UP000192448"/>
    </source>
</evidence>
<dbReference type="Proteomes" id="UP000192448">
    <property type="component" value="Unassembled WGS sequence"/>
</dbReference>
<sequence>MVHNSRCPKSARRLPPRYGLAVVALGIGIAGASGHSMAWADPGTADSSGTASNHSSATTDPGPKKPIPDHGTRPGRSSTTTKTNDSATQDKGPTGSPSASDTGAKPTKAAADDSNAGKPQQDSTLPQRQPSALRQDTATDPSAGKSHAQQTAPTRVRVAVKQLTTVASSLAGGTIKTPATEPKQAETSTAPQNNPKINTIPLTAKLAAATSSVATPVTPTPNTGTPPQPLSPIAKLAELPGRVINSVLQALDITVSANGPKSPINFQPVDEALFAAFRRVEATLGLDKTPAAQPTPPPLTYTGPATGKTPTVSQFLNAAAAEYVLGGTPGDLKPFTVDGKQMQSTNTLSGESAKAWVTPQGQIIVAYQGTTGGTNLLANPVIAVSQVITDAQVIFTNTTPQAFTDSLAFEQQVAAEAAKQGYSQDDIFVTGHSLGGWEAEYVAQQTGVGGIGFESPGINTTVPGNGANSGFVNVETYGDTAAYFATDLPALQPFVPPYVPGGGTKPHYGSIVMIGDPNATTPLVNAASMLGPNPVGDVIFVVDILGNFLEHHLPGMQAYNLGVTPDPGVVPWLGATMGPVQSGYGDMTIPELQKAASDAGTLITP</sequence>
<proteinExistence type="predicted"/>
<name>A0A1X0BAI2_9MYCO</name>
<feature type="compositionally biased region" description="Polar residues" evidence="1">
    <location>
        <begin position="75"/>
        <end position="101"/>
    </location>
</feature>
<feature type="region of interest" description="Disordered" evidence="1">
    <location>
        <begin position="172"/>
        <end position="197"/>
    </location>
</feature>
<protein>
    <submittedName>
        <fullName evidence="2">Uncharacterized protein</fullName>
    </submittedName>
</protein>
<dbReference type="AlphaFoldDB" id="A0A1X0BAI2"/>
<accession>A0A1X0BAI2</accession>
<feature type="compositionally biased region" description="Basic and acidic residues" evidence="1">
    <location>
        <begin position="62"/>
        <end position="72"/>
    </location>
</feature>
<dbReference type="InterPro" id="IPR029058">
    <property type="entry name" value="AB_hydrolase_fold"/>
</dbReference>
<feature type="region of interest" description="Disordered" evidence="1">
    <location>
        <begin position="40"/>
        <end position="156"/>
    </location>
</feature>
<dbReference type="Gene3D" id="3.40.50.1820">
    <property type="entry name" value="alpha/beta hydrolase"/>
    <property type="match status" value="1"/>
</dbReference>
<feature type="compositionally biased region" description="Polar residues" evidence="1">
    <location>
        <begin position="185"/>
        <end position="197"/>
    </location>
</feature>